<comment type="function">
    <text evidence="7">PPIases accelerate the folding of proteins. It prefers amino acid residues with hydrophobic side chains like leucine and phenylalanine in the P1 position of the peptides substrates.</text>
</comment>
<dbReference type="PANTHER" id="PTHR43629">
    <property type="entry name" value="PEPTIDYL-PROLYL CIS-TRANS ISOMERASE"/>
    <property type="match status" value="1"/>
</dbReference>
<dbReference type="EMBL" id="FUYA01000010">
    <property type="protein sequence ID" value="SKA79785.1"/>
    <property type="molecule type" value="Genomic_DNA"/>
</dbReference>
<gene>
    <name evidence="10" type="ORF">SAMN02745702_02575</name>
</gene>
<dbReference type="OrthoDB" id="14196at2"/>
<dbReference type="GO" id="GO:0003755">
    <property type="term" value="F:peptidyl-prolyl cis-trans isomerase activity"/>
    <property type="evidence" value="ECO:0007669"/>
    <property type="project" value="UniProtKB-KW"/>
</dbReference>
<dbReference type="PROSITE" id="PS01096">
    <property type="entry name" value="PPIC_PPIASE_1"/>
    <property type="match status" value="1"/>
</dbReference>
<evidence type="ECO:0000256" key="2">
    <source>
        <dbReference type="ARBA" id="ARBA00007656"/>
    </source>
</evidence>
<organism evidence="10 11">
    <name type="scientific">Desulfobaculum bizertense DSM 18034</name>
    <dbReference type="NCBI Taxonomy" id="1121442"/>
    <lineage>
        <taxon>Bacteria</taxon>
        <taxon>Pseudomonadati</taxon>
        <taxon>Thermodesulfobacteriota</taxon>
        <taxon>Desulfovibrionia</taxon>
        <taxon>Desulfovibrionales</taxon>
        <taxon>Desulfovibrionaceae</taxon>
        <taxon>Desulfobaculum</taxon>
    </lineage>
</organism>
<dbReference type="PROSITE" id="PS50198">
    <property type="entry name" value="PPIC_PPIASE_2"/>
    <property type="match status" value="1"/>
</dbReference>
<dbReference type="InterPro" id="IPR023058">
    <property type="entry name" value="PPIase_PpiC_CS"/>
</dbReference>
<dbReference type="AlphaFoldDB" id="A0A1T4WSH4"/>
<comment type="similarity">
    <text evidence="2">Belongs to the PpiC/parvulin rotamase family.</text>
</comment>
<keyword evidence="11" id="KW-1185">Reference proteome</keyword>
<comment type="subcellular location">
    <subcellularLocation>
        <location evidence="1">Cytoplasm</location>
    </subcellularLocation>
</comment>
<dbReference type="InterPro" id="IPR052204">
    <property type="entry name" value="PpiC/parvulin_rotamase"/>
</dbReference>
<evidence type="ECO:0000256" key="3">
    <source>
        <dbReference type="ARBA" id="ARBA00022490"/>
    </source>
</evidence>
<evidence type="ECO:0000313" key="11">
    <source>
        <dbReference type="Proteomes" id="UP000189733"/>
    </source>
</evidence>
<evidence type="ECO:0000256" key="1">
    <source>
        <dbReference type="ARBA" id="ARBA00004496"/>
    </source>
</evidence>
<name>A0A1T4WSH4_9BACT</name>
<dbReference type="STRING" id="1121442.SAMN02745702_02575"/>
<sequence length="92" mass="10238">MATCVASHILVDTKEKCEELKKQIEEGADFAEVARQHSSCPSGRRGGDLGSFRPGMMVPEFDTVCFNEEVGKVHGPIQTQFGYHLILIRERS</sequence>
<keyword evidence="8" id="KW-0697">Rotamase</keyword>
<evidence type="ECO:0000256" key="6">
    <source>
        <dbReference type="ARBA" id="ARBA00043072"/>
    </source>
</evidence>
<reference evidence="10 11" key="1">
    <citation type="submission" date="2017-02" db="EMBL/GenBank/DDBJ databases">
        <authorList>
            <person name="Peterson S.W."/>
        </authorList>
    </citation>
    <scope>NUCLEOTIDE SEQUENCE [LARGE SCALE GENOMIC DNA]</scope>
    <source>
        <strain evidence="10 11">DSM 18034</strain>
    </source>
</reference>
<dbReference type="PANTHER" id="PTHR43629:SF2">
    <property type="entry name" value="RHODANESE-LIKE_PPIC DOMAIN-CONTAINING PROTEIN 12, CHLOROPLASTIC"/>
    <property type="match status" value="1"/>
</dbReference>
<evidence type="ECO:0000256" key="4">
    <source>
        <dbReference type="ARBA" id="ARBA00040926"/>
    </source>
</evidence>
<dbReference type="InterPro" id="IPR046357">
    <property type="entry name" value="PPIase_dom_sf"/>
</dbReference>
<accession>A0A1T4WSH4</accession>
<proteinExistence type="inferred from homology"/>
<evidence type="ECO:0000256" key="5">
    <source>
        <dbReference type="ARBA" id="ARBA00041926"/>
    </source>
</evidence>
<evidence type="ECO:0000313" key="10">
    <source>
        <dbReference type="EMBL" id="SKA79785.1"/>
    </source>
</evidence>
<keyword evidence="8 10" id="KW-0413">Isomerase</keyword>
<evidence type="ECO:0000256" key="8">
    <source>
        <dbReference type="PROSITE-ProRule" id="PRU00278"/>
    </source>
</evidence>
<dbReference type="RefSeq" id="WP_078685848.1">
    <property type="nucleotide sequence ID" value="NZ_FUYA01000010.1"/>
</dbReference>
<dbReference type="InterPro" id="IPR000297">
    <property type="entry name" value="PPIase_PpiC"/>
</dbReference>
<dbReference type="Proteomes" id="UP000189733">
    <property type="component" value="Unassembled WGS sequence"/>
</dbReference>
<evidence type="ECO:0000256" key="7">
    <source>
        <dbReference type="ARBA" id="ARBA00046231"/>
    </source>
</evidence>
<dbReference type="Gene3D" id="3.10.50.40">
    <property type="match status" value="1"/>
</dbReference>
<keyword evidence="3" id="KW-0963">Cytoplasm</keyword>
<dbReference type="SUPFAM" id="SSF54534">
    <property type="entry name" value="FKBP-like"/>
    <property type="match status" value="1"/>
</dbReference>
<dbReference type="Pfam" id="PF00639">
    <property type="entry name" value="Rotamase"/>
    <property type="match status" value="1"/>
</dbReference>
<protein>
    <recommendedName>
        <fullName evidence="4">Peptidyl-prolyl cis-trans isomerase C</fullName>
    </recommendedName>
    <alternativeName>
        <fullName evidence="6">Parvulin</fullName>
    </alternativeName>
    <alternativeName>
        <fullName evidence="5">Rotamase C</fullName>
    </alternativeName>
</protein>
<dbReference type="GO" id="GO:0005737">
    <property type="term" value="C:cytoplasm"/>
    <property type="evidence" value="ECO:0007669"/>
    <property type="project" value="UniProtKB-SubCell"/>
</dbReference>
<evidence type="ECO:0000259" key="9">
    <source>
        <dbReference type="PROSITE" id="PS50198"/>
    </source>
</evidence>
<feature type="domain" description="PpiC" evidence="9">
    <location>
        <begin position="1"/>
        <end position="90"/>
    </location>
</feature>